<evidence type="ECO:0000313" key="10">
    <source>
        <dbReference type="Proteomes" id="UP000320333"/>
    </source>
</evidence>
<evidence type="ECO:0000256" key="2">
    <source>
        <dbReference type="ARBA" id="ARBA00008816"/>
    </source>
</evidence>
<keyword evidence="3 7" id="KW-0812">Transmembrane</keyword>
<evidence type="ECO:0000256" key="4">
    <source>
        <dbReference type="ARBA" id="ARBA00022989"/>
    </source>
</evidence>
<evidence type="ECO:0000256" key="1">
    <source>
        <dbReference type="ARBA" id="ARBA00004141"/>
    </source>
</evidence>
<dbReference type="GO" id="GO:0016020">
    <property type="term" value="C:membrane"/>
    <property type="evidence" value="ECO:0007669"/>
    <property type="project" value="UniProtKB-SubCell"/>
</dbReference>
<dbReference type="PANTHER" id="PTHR10165:SF35">
    <property type="entry name" value="RE23632P"/>
    <property type="match status" value="1"/>
</dbReference>
<keyword evidence="10" id="KW-1185">Reference proteome</keyword>
<dbReference type="Pfam" id="PF01569">
    <property type="entry name" value="PAP2"/>
    <property type="match status" value="1"/>
</dbReference>
<organism evidence="9 10">
    <name type="scientific">Chytriomyces confervae</name>
    <dbReference type="NCBI Taxonomy" id="246404"/>
    <lineage>
        <taxon>Eukaryota</taxon>
        <taxon>Fungi</taxon>
        <taxon>Fungi incertae sedis</taxon>
        <taxon>Chytridiomycota</taxon>
        <taxon>Chytridiomycota incertae sedis</taxon>
        <taxon>Chytridiomycetes</taxon>
        <taxon>Chytridiales</taxon>
        <taxon>Chytriomycetaceae</taxon>
        <taxon>Chytriomyces</taxon>
    </lineage>
</organism>
<comment type="similarity">
    <text evidence="2">Belongs to the PA-phosphatase related phosphoesterase family.</text>
</comment>
<dbReference type="OrthoDB" id="10030083at2759"/>
<comment type="subcellular location">
    <subcellularLocation>
        <location evidence="1">Membrane</location>
        <topology evidence="1">Multi-pass membrane protein</topology>
    </subcellularLocation>
</comment>
<dbReference type="EMBL" id="QEAP01000273">
    <property type="protein sequence ID" value="TPX70779.1"/>
    <property type="molecule type" value="Genomic_DNA"/>
</dbReference>
<feature type="transmembrane region" description="Helical" evidence="7">
    <location>
        <begin position="139"/>
        <end position="160"/>
    </location>
</feature>
<dbReference type="Gene3D" id="1.20.144.10">
    <property type="entry name" value="Phosphatidic acid phosphatase type 2/haloperoxidase"/>
    <property type="match status" value="1"/>
</dbReference>
<comment type="caution">
    <text evidence="9">The sequence shown here is derived from an EMBL/GenBank/DDBJ whole genome shotgun (WGS) entry which is preliminary data.</text>
</comment>
<name>A0A507F3B8_9FUNG</name>
<keyword evidence="4 7" id="KW-1133">Transmembrane helix</keyword>
<evidence type="ECO:0000259" key="8">
    <source>
        <dbReference type="SMART" id="SM00014"/>
    </source>
</evidence>
<dbReference type="PANTHER" id="PTHR10165">
    <property type="entry name" value="LIPID PHOSPHATE PHOSPHATASE"/>
    <property type="match status" value="1"/>
</dbReference>
<evidence type="ECO:0000256" key="3">
    <source>
        <dbReference type="ARBA" id="ARBA00022692"/>
    </source>
</evidence>
<dbReference type="Proteomes" id="UP000320333">
    <property type="component" value="Unassembled WGS sequence"/>
</dbReference>
<dbReference type="AlphaFoldDB" id="A0A507F3B8"/>
<feature type="transmembrane region" description="Helical" evidence="7">
    <location>
        <begin position="280"/>
        <end position="299"/>
    </location>
</feature>
<dbReference type="SMART" id="SM00014">
    <property type="entry name" value="acidPPc"/>
    <property type="match status" value="1"/>
</dbReference>
<feature type="transmembrane region" description="Helical" evidence="7">
    <location>
        <begin position="311"/>
        <end position="328"/>
    </location>
</feature>
<dbReference type="SUPFAM" id="SSF48317">
    <property type="entry name" value="Acid phosphatase/Vanadium-dependent haloperoxidase"/>
    <property type="match status" value="1"/>
</dbReference>
<feature type="region of interest" description="Disordered" evidence="6">
    <location>
        <begin position="1"/>
        <end position="39"/>
    </location>
</feature>
<proteinExistence type="inferred from homology"/>
<dbReference type="InterPro" id="IPR043216">
    <property type="entry name" value="PAP-like"/>
</dbReference>
<dbReference type="InterPro" id="IPR000326">
    <property type="entry name" value="PAP2/HPO"/>
</dbReference>
<accession>A0A507F3B8</accession>
<evidence type="ECO:0000256" key="6">
    <source>
        <dbReference type="SAM" id="MobiDB-lite"/>
    </source>
</evidence>
<dbReference type="InterPro" id="IPR036938">
    <property type="entry name" value="PAP2/HPO_sf"/>
</dbReference>
<reference evidence="9 10" key="1">
    <citation type="journal article" date="2019" name="Sci. Rep.">
        <title>Comparative genomics of chytrid fungi reveal insights into the obligate biotrophic and pathogenic lifestyle of Synchytrium endobioticum.</title>
        <authorList>
            <person name="van de Vossenberg B.T.L.H."/>
            <person name="Warris S."/>
            <person name="Nguyen H.D.T."/>
            <person name="van Gent-Pelzer M.P.E."/>
            <person name="Joly D.L."/>
            <person name="van de Geest H.C."/>
            <person name="Bonants P.J.M."/>
            <person name="Smith D.S."/>
            <person name="Levesque C.A."/>
            <person name="van der Lee T.A.J."/>
        </authorList>
    </citation>
    <scope>NUCLEOTIDE SEQUENCE [LARGE SCALE GENOMIC DNA]</scope>
    <source>
        <strain evidence="9 10">CBS 675.73</strain>
    </source>
</reference>
<protein>
    <recommendedName>
        <fullName evidence="8">Phosphatidic acid phosphatase type 2/haloperoxidase domain-containing protein</fullName>
    </recommendedName>
</protein>
<dbReference type="GO" id="GO:0046839">
    <property type="term" value="P:phospholipid dephosphorylation"/>
    <property type="evidence" value="ECO:0007669"/>
    <property type="project" value="TreeGrafter"/>
</dbReference>
<feature type="compositionally biased region" description="Polar residues" evidence="6">
    <location>
        <begin position="1"/>
        <end position="16"/>
    </location>
</feature>
<evidence type="ECO:0000256" key="7">
    <source>
        <dbReference type="SAM" id="Phobius"/>
    </source>
</evidence>
<feature type="transmembrane region" description="Helical" evidence="7">
    <location>
        <begin position="56"/>
        <end position="76"/>
    </location>
</feature>
<keyword evidence="5 7" id="KW-0472">Membrane</keyword>
<dbReference type="GO" id="GO:0008195">
    <property type="term" value="F:phosphatidate phosphatase activity"/>
    <property type="evidence" value="ECO:0007669"/>
    <property type="project" value="TreeGrafter"/>
</dbReference>
<feature type="region of interest" description="Disordered" evidence="6">
    <location>
        <begin position="246"/>
        <end position="266"/>
    </location>
</feature>
<evidence type="ECO:0000256" key="5">
    <source>
        <dbReference type="ARBA" id="ARBA00023136"/>
    </source>
</evidence>
<feature type="domain" description="Phosphatidic acid phosphatase type 2/haloperoxidase" evidence="8">
    <location>
        <begin position="142"/>
        <end position="326"/>
    </location>
</feature>
<dbReference type="STRING" id="246404.A0A507F3B8"/>
<gene>
    <name evidence="9" type="ORF">CcCBS67573_g06410</name>
</gene>
<dbReference type="GO" id="GO:0006644">
    <property type="term" value="P:phospholipid metabolic process"/>
    <property type="evidence" value="ECO:0007669"/>
    <property type="project" value="InterPro"/>
</dbReference>
<feature type="transmembrane region" description="Helical" evidence="7">
    <location>
        <begin position="105"/>
        <end position="127"/>
    </location>
</feature>
<sequence length="331" mass="36291">MSHSHQQLGYHSQASASAALDPSDTDSMAGYEREGEGETHRPSLTLSRWLLHKRLLSDYATLAVAGAITLVTNFAFKPFERPIDAAVLADVDLRHPLKQNIVPTWALGLTSFAAPLLINAVAQAAIAQSVSAATVFKRTFRFALSLSLTLLLTVITTNMIKKSVGRFRPDFLDRCKWSIVTMACTGDPAVVREGRVSFPSGHSSFAFAGSTLLALWTARMLNLYSRPNGFQGALFVRRRTAQRVSLESGQSENRNHRGDGGAFEDSFSKQPRGLSRAGRFYVLLLSFVPMWAAAYIAITRLQQFVHHPTDVISGALLGACIALVVYSTQFW</sequence>
<evidence type="ECO:0000313" key="9">
    <source>
        <dbReference type="EMBL" id="TPX70779.1"/>
    </source>
</evidence>